<evidence type="ECO:0000313" key="3">
    <source>
        <dbReference type="Proteomes" id="UP001198026"/>
    </source>
</evidence>
<accession>A0AAW4X6K7</accession>
<organism evidence="2 3">
    <name type="scientific">Limosilactobacillus reuteri</name>
    <name type="common">Lactobacillus reuteri</name>
    <dbReference type="NCBI Taxonomy" id="1598"/>
    <lineage>
        <taxon>Bacteria</taxon>
        <taxon>Bacillati</taxon>
        <taxon>Bacillota</taxon>
        <taxon>Bacilli</taxon>
        <taxon>Lactobacillales</taxon>
        <taxon>Lactobacillaceae</taxon>
        <taxon>Limosilactobacillus</taxon>
    </lineage>
</organism>
<feature type="coiled-coil region" evidence="1">
    <location>
        <begin position="97"/>
        <end position="124"/>
    </location>
</feature>
<sequence length="134" mass="15616">MKRVYLYLQDGRYSCYADISDEVELPPYSTLTMPPETMTNPYWINGQWINKEQTPDKVPNYQEVLDPLPTTQQKIMMQQSQQITVLQTLIMQQNQLNAKSQATNQQQAKQIEQLQQMFMLANQQQAVADKKGEN</sequence>
<dbReference type="EMBL" id="JAJGWB010000134">
    <property type="protein sequence ID" value="MCC4478075.1"/>
    <property type="molecule type" value="Genomic_DNA"/>
</dbReference>
<name>A0AAW4X6K7_LIMRT</name>
<dbReference type="RefSeq" id="WP_228340547.1">
    <property type="nucleotide sequence ID" value="NZ_JAJGWA010000077.1"/>
</dbReference>
<dbReference type="Proteomes" id="UP001198026">
    <property type="component" value="Unassembled WGS sequence"/>
</dbReference>
<evidence type="ECO:0000313" key="2">
    <source>
        <dbReference type="EMBL" id="MCC4478075.1"/>
    </source>
</evidence>
<proteinExistence type="predicted"/>
<comment type="caution">
    <text evidence="2">The sequence shown here is derived from an EMBL/GenBank/DDBJ whole genome shotgun (WGS) entry which is preliminary data.</text>
</comment>
<dbReference type="AlphaFoldDB" id="A0AAW4X6K7"/>
<reference evidence="2" key="1">
    <citation type="submission" date="2021-10" db="EMBL/GenBank/DDBJ databases">
        <title>Evolutionary history and lifestyle of the vertebrate symbiont Limosilactobacillus reuteri.</title>
        <authorList>
            <person name="Zheng J."/>
            <person name="Li F."/>
            <person name="Gaenzle M."/>
            <person name="Walter J."/>
        </authorList>
    </citation>
    <scope>NUCLEOTIDE SEQUENCE</scope>
    <source>
        <strain evidence="2">GQ_1_3_1</strain>
    </source>
</reference>
<protein>
    <submittedName>
        <fullName evidence="2">Uncharacterized protein</fullName>
    </submittedName>
</protein>
<keyword evidence="1" id="KW-0175">Coiled coil</keyword>
<gene>
    <name evidence="2" type="ORF">LMB76_07580</name>
</gene>
<evidence type="ECO:0000256" key="1">
    <source>
        <dbReference type="SAM" id="Coils"/>
    </source>
</evidence>